<evidence type="ECO:0000313" key="1">
    <source>
        <dbReference type="EMBL" id="GIH97752.1"/>
    </source>
</evidence>
<comment type="caution">
    <text evidence="1">The sequence shown here is derived from an EMBL/GenBank/DDBJ whole genome shotgun (WGS) entry which is preliminary data.</text>
</comment>
<dbReference type="EMBL" id="BOOJ01000098">
    <property type="protein sequence ID" value="GIH97752.1"/>
    <property type="molecule type" value="Genomic_DNA"/>
</dbReference>
<dbReference type="AlphaFoldDB" id="A0A8J3SRW7"/>
<protein>
    <submittedName>
        <fullName evidence="1">Uncharacterized protein</fullName>
    </submittedName>
</protein>
<dbReference type="Proteomes" id="UP000619788">
    <property type="component" value="Unassembled WGS sequence"/>
</dbReference>
<organism evidence="1 2">
    <name type="scientific">Planobispora siamensis</name>
    <dbReference type="NCBI Taxonomy" id="936338"/>
    <lineage>
        <taxon>Bacteria</taxon>
        <taxon>Bacillati</taxon>
        <taxon>Actinomycetota</taxon>
        <taxon>Actinomycetes</taxon>
        <taxon>Streptosporangiales</taxon>
        <taxon>Streptosporangiaceae</taxon>
        <taxon>Planobispora</taxon>
    </lineage>
</organism>
<reference evidence="1 2" key="1">
    <citation type="submission" date="2021-01" db="EMBL/GenBank/DDBJ databases">
        <title>Whole genome shotgun sequence of Planobispora siamensis NBRC 107568.</title>
        <authorList>
            <person name="Komaki H."/>
            <person name="Tamura T."/>
        </authorList>
    </citation>
    <scope>NUCLEOTIDE SEQUENCE [LARGE SCALE GENOMIC DNA]</scope>
    <source>
        <strain evidence="1 2">NBRC 107568</strain>
    </source>
</reference>
<sequence>MDLAALDAAMPCGIIWHSQACCSAGAEGPSKYMRLLVPGTSAALVVEEMAKLGTVQTTALSHIRW</sequence>
<gene>
    <name evidence="1" type="ORF">Psi01_83820</name>
</gene>
<accession>A0A8J3SRW7</accession>
<keyword evidence="2" id="KW-1185">Reference proteome</keyword>
<name>A0A8J3SRW7_9ACTN</name>
<evidence type="ECO:0000313" key="2">
    <source>
        <dbReference type="Proteomes" id="UP000619788"/>
    </source>
</evidence>
<proteinExistence type="predicted"/>